<evidence type="ECO:0000313" key="9">
    <source>
        <dbReference type="EMBL" id="OGG96062.1"/>
    </source>
</evidence>
<evidence type="ECO:0000256" key="7">
    <source>
        <dbReference type="SAM" id="Phobius"/>
    </source>
</evidence>
<gene>
    <name evidence="9" type="ORF">A2527_12130</name>
</gene>
<dbReference type="Pfam" id="PF01694">
    <property type="entry name" value="Rhomboid"/>
    <property type="match status" value="1"/>
</dbReference>
<proteinExistence type="inferred from homology"/>
<feature type="transmembrane region" description="Helical" evidence="7">
    <location>
        <begin position="272"/>
        <end position="296"/>
    </location>
</feature>
<keyword evidence="3 7" id="KW-0812">Transmembrane</keyword>
<feature type="transmembrane region" description="Helical" evidence="7">
    <location>
        <begin position="186"/>
        <end position="206"/>
    </location>
</feature>
<dbReference type="EMBL" id="MFNE01000019">
    <property type="protein sequence ID" value="OGG96062.1"/>
    <property type="molecule type" value="Genomic_DNA"/>
</dbReference>
<evidence type="ECO:0000259" key="8">
    <source>
        <dbReference type="Pfam" id="PF01694"/>
    </source>
</evidence>
<comment type="similarity">
    <text evidence="2">Belongs to the peptidase S54 family.</text>
</comment>
<evidence type="ECO:0000256" key="2">
    <source>
        <dbReference type="ARBA" id="ARBA00009045"/>
    </source>
</evidence>
<dbReference type="AlphaFoldDB" id="A0A1F6GDA6"/>
<comment type="subcellular location">
    <subcellularLocation>
        <location evidence="1">Membrane</location>
        <topology evidence="1">Multi-pass membrane protein</topology>
    </subcellularLocation>
</comment>
<dbReference type="InterPro" id="IPR050925">
    <property type="entry name" value="Rhomboid_protease_S54"/>
</dbReference>
<feature type="transmembrane region" description="Helical" evidence="7">
    <location>
        <begin position="154"/>
        <end position="180"/>
    </location>
</feature>
<name>A0A1F6GDA6_9PROT</name>
<keyword evidence="6 7" id="KW-0472">Membrane</keyword>
<dbReference type="SUPFAM" id="SSF144091">
    <property type="entry name" value="Rhomboid-like"/>
    <property type="match status" value="1"/>
</dbReference>
<feature type="transmembrane region" description="Helical" evidence="7">
    <location>
        <begin position="227"/>
        <end position="252"/>
    </location>
</feature>
<reference evidence="9 10" key="1">
    <citation type="journal article" date="2016" name="Nat. Commun.">
        <title>Thousands of microbial genomes shed light on interconnected biogeochemical processes in an aquifer system.</title>
        <authorList>
            <person name="Anantharaman K."/>
            <person name="Brown C.T."/>
            <person name="Hug L.A."/>
            <person name="Sharon I."/>
            <person name="Castelle C.J."/>
            <person name="Probst A.J."/>
            <person name="Thomas B.C."/>
            <person name="Singh A."/>
            <person name="Wilkins M.J."/>
            <person name="Karaoz U."/>
            <person name="Brodie E.L."/>
            <person name="Williams K.H."/>
            <person name="Hubbard S.S."/>
            <person name="Banfield J.F."/>
        </authorList>
    </citation>
    <scope>NUCLEOTIDE SEQUENCE [LARGE SCALE GENOMIC DNA]</scope>
</reference>
<accession>A0A1F6GDA6</accession>
<dbReference type="GO" id="GO:0004252">
    <property type="term" value="F:serine-type endopeptidase activity"/>
    <property type="evidence" value="ECO:0007669"/>
    <property type="project" value="InterPro"/>
</dbReference>
<feature type="transmembrane region" description="Helical" evidence="7">
    <location>
        <begin position="54"/>
        <end position="76"/>
    </location>
</feature>
<keyword evidence="4" id="KW-0378">Hydrolase</keyword>
<dbReference type="PANTHER" id="PTHR43731">
    <property type="entry name" value="RHOMBOID PROTEASE"/>
    <property type="match status" value="1"/>
</dbReference>
<dbReference type="GO" id="GO:0016020">
    <property type="term" value="C:membrane"/>
    <property type="evidence" value="ECO:0007669"/>
    <property type="project" value="UniProtKB-SubCell"/>
</dbReference>
<evidence type="ECO:0000256" key="3">
    <source>
        <dbReference type="ARBA" id="ARBA00022692"/>
    </source>
</evidence>
<dbReference type="Gene3D" id="1.20.1540.10">
    <property type="entry name" value="Rhomboid-like"/>
    <property type="match status" value="1"/>
</dbReference>
<evidence type="ECO:0000256" key="4">
    <source>
        <dbReference type="ARBA" id="ARBA00022801"/>
    </source>
</evidence>
<dbReference type="Proteomes" id="UP000178449">
    <property type="component" value="Unassembled WGS sequence"/>
</dbReference>
<dbReference type="PANTHER" id="PTHR43731:SF14">
    <property type="entry name" value="PRESENILIN-ASSOCIATED RHOMBOID-LIKE PROTEIN, MITOCHONDRIAL"/>
    <property type="match status" value="1"/>
</dbReference>
<sequence>MANENQPLLTGSLICPGCGKLISAYLEECSFCGLKEPARKKQIAKLLTLGQGSFVKPIIGLCILLFGLGYLLPLLIPGLPGARPGGGLLGFLPAPSSAALALLGWADPRLILAGHYHLLITAIFLHAGFLHIIFNLLWVRDLGAQAELVLGHKAMFLVFVVAGVLGNALAVFGPMVLLSLGIETQLAPIVGASGAVFGLMGAMMAFAKRLPGGIGLDLARQMGKWALVLILLGFVFPGISNAAHIGGFVGGVGVGRLLPLKKGLKAQAGLDLFTLATMGLVAFAFLYQTYLVLLVLS</sequence>
<comment type="caution">
    <text evidence="9">The sequence shown here is derived from an EMBL/GenBank/DDBJ whole genome shotgun (WGS) entry which is preliminary data.</text>
</comment>
<feature type="transmembrane region" description="Helical" evidence="7">
    <location>
        <begin position="88"/>
        <end position="106"/>
    </location>
</feature>
<organism evidence="9 10">
    <name type="scientific">Candidatus Lambdaproteobacteria bacterium RIFOXYD2_FULL_50_16</name>
    <dbReference type="NCBI Taxonomy" id="1817772"/>
    <lineage>
        <taxon>Bacteria</taxon>
        <taxon>Pseudomonadati</taxon>
        <taxon>Pseudomonadota</taxon>
        <taxon>Candidatus Lambdaproteobacteria</taxon>
    </lineage>
</organism>
<evidence type="ECO:0000313" key="10">
    <source>
        <dbReference type="Proteomes" id="UP000178449"/>
    </source>
</evidence>
<evidence type="ECO:0000256" key="5">
    <source>
        <dbReference type="ARBA" id="ARBA00022989"/>
    </source>
</evidence>
<feature type="domain" description="Peptidase S54 rhomboid" evidence="8">
    <location>
        <begin position="115"/>
        <end position="258"/>
    </location>
</feature>
<dbReference type="STRING" id="1817772.A2527_12130"/>
<keyword evidence="5 7" id="KW-1133">Transmembrane helix</keyword>
<dbReference type="InterPro" id="IPR022764">
    <property type="entry name" value="Peptidase_S54_rhomboid_dom"/>
</dbReference>
<dbReference type="InterPro" id="IPR035952">
    <property type="entry name" value="Rhomboid-like_sf"/>
</dbReference>
<evidence type="ECO:0000256" key="6">
    <source>
        <dbReference type="ARBA" id="ARBA00023136"/>
    </source>
</evidence>
<feature type="transmembrane region" description="Helical" evidence="7">
    <location>
        <begin position="118"/>
        <end position="138"/>
    </location>
</feature>
<evidence type="ECO:0000256" key="1">
    <source>
        <dbReference type="ARBA" id="ARBA00004141"/>
    </source>
</evidence>
<protein>
    <recommendedName>
        <fullName evidence="8">Peptidase S54 rhomboid domain-containing protein</fullName>
    </recommendedName>
</protein>